<evidence type="ECO:0000313" key="4">
    <source>
        <dbReference type="Proteomes" id="UP000242457"/>
    </source>
</evidence>
<dbReference type="GO" id="GO:0047034">
    <property type="term" value="F:15-hydroxyicosatetraenoate dehydrogenase activity"/>
    <property type="evidence" value="ECO:0007669"/>
    <property type="project" value="UniProtKB-EC"/>
</dbReference>
<dbReference type="STRING" id="94128.A0A2A3ECA0"/>
<dbReference type="InterPro" id="IPR036291">
    <property type="entry name" value="NAD(P)-bd_dom_sf"/>
</dbReference>
<dbReference type="GO" id="GO:0016404">
    <property type="term" value="F:15-hydroxyprostaglandin dehydrogenase (NAD+) activity"/>
    <property type="evidence" value="ECO:0007669"/>
    <property type="project" value="UniProtKB-EC"/>
</dbReference>
<evidence type="ECO:0000256" key="2">
    <source>
        <dbReference type="ARBA" id="ARBA00023002"/>
    </source>
</evidence>
<evidence type="ECO:0000313" key="3">
    <source>
        <dbReference type="EMBL" id="PBC28806.1"/>
    </source>
</evidence>
<keyword evidence="4" id="KW-1185">Reference proteome</keyword>
<sequence>MRERIIDKGLKKMDIKGRVALVTGAASGIGKSCAIELLNEGAMVSICDINAEDGEKLAETLSTEYGKDRVIFCQCDVTDYAQFEESFQTTFETFGHIDIVVNNAGIMNDRFWELEVDINVNGVIRGTMLAQRFMGTDRGGQGGIVVNIGSSISINPYTSVPIYSATKAAIVHFTRAFGHQYHVDLTGVKVMALCPSATDSKILGDVSKQLLSPRYVDAWLRDTASSVPQSAELSKPILEPMCKNAIVLGGSDGFGFAAADHLLLKGARNTIHKTIRIGLELLGKNNGGSGGIIINCASIFGFLGWPQDPFPIYCNKEPAIEVTRHFAKKYNVETTGVRLVALCPTNKHIRDIGLPIFPDPLPNKTICELPTCIPHSKYHIGTAVSHILAWAKNGSAWLVEPAISVNQIPQLLHFPEKEGEQVDPKVYETQAVALLDLSDSGGESAAADLNNEFGKDRAIFIVCDVSKNEQFQESFKKVIDTYETLNILVNIAGIMDDADWEIMVDINYKGIVYGTILGLHTMGKYKGGNGGIIVNMSSVAGLEGIPIAPIYGGTQYAIVGFTQSLKFFFLKKPKHYYEKTGIRMLTICPGLTTTTMAARFMSTKEHAMDLLDEETAAMAMIMTDNIKNKTALITGGTVGLGLIYAKRLLENGAKCVALLDLSSSPGQQSVNNLEKEFGKGKAIFYVCDVSKVNEFEAVFKKVVSDLKGLDIVINNAGIYNDKKWDQTVSINVNGVIQGSLLAFDHMSKLKGGKGGTIVNIASIVALDIIYCNPVYCASKHYVLAFSRCLARYYNNTGIRVLIMCPGVTTTALLEDPLSKSFDFVTQNDFYNCLGKDIPQTPEHVGDAMVKLIEKGKNEAVWVSKEGKQPYAVEFPPLKKIELQL</sequence>
<accession>A0A2A3ECA0</accession>
<protein>
    <submittedName>
        <fullName evidence="3">15-hydroxyprostaglandin dehydrogenase [NAD+]</fullName>
    </submittedName>
</protein>
<dbReference type="Gene3D" id="3.40.50.720">
    <property type="entry name" value="NAD(P)-binding Rossmann-like Domain"/>
    <property type="match status" value="3"/>
</dbReference>
<dbReference type="PANTHER" id="PTHR44229:SF8">
    <property type="entry name" value="ALCOHOL DEHYDROGENASE-RELATED"/>
    <property type="match status" value="1"/>
</dbReference>
<dbReference type="SUPFAM" id="SSF51735">
    <property type="entry name" value="NAD(P)-binding Rossmann-fold domains"/>
    <property type="match status" value="3"/>
</dbReference>
<dbReference type="InterPro" id="IPR002347">
    <property type="entry name" value="SDR_fam"/>
</dbReference>
<dbReference type="PRINTS" id="PR00080">
    <property type="entry name" value="SDRFAMILY"/>
</dbReference>
<dbReference type="FunFam" id="3.40.50.720:FF:000149">
    <property type="entry name" value="15-hydroxyprostaglandin dehydrogenase [NAD(+)]"/>
    <property type="match status" value="2"/>
</dbReference>
<dbReference type="Proteomes" id="UP000242457">
    <property type="component" value="Unassembled WGS sequence"/>
</dbReference>
<gene>
    <name evidence="3" type="ORF">APICC_03576</name>
</gene>
<evidence type="ECO:0000256" key="1">
    <source>
        <dbReference type="ARBA" id="ARBA00006484"/>
    </source>
</evidence>
<reference evidence="3 4" key="1">
    <citation type="submission" date="2014-07" db="EMBL/GenBank/DDBJ databases">
        <title>Genomic and transcriptomic analysis on Apis cerana provide comprehensive insights into honey bee biology.</title>
        <authorList>
            <person name="Diao Q."/>
            <person name="Sun L."/>
            <person name="Zheng H."/>
            <person name="Zheng H."/>
            <person name="Xu S."/>
            <person name="Wang S."/>
            <person name="Zeng Z."/>
            <person name="Hu F."/>
            <person name="Su S."/>
            <person name="Wu J."/>
        </authorList>
    </citation>
    <scope>NUCLEOTIDE SEQUENCE [LARGE SCALE GENOMIC DNA]</scope>
    <source>
        <tissue evidence="3">Pupae without intestine</tissue>
    </source>
</reference>
<dbReference type="Pfam" id="PF00106">
    <property type="entry name" value="adh_short"/>
    <property type="match status" value="3"/>
</dbReference>
<dbReference type="PROSITE" id="PS00061">
    <property type="entry name" value="ADH_SHORT"/>
    <property type="match status" value="2"/>
</dbReference>
<dbReference type="AlphaFoldDB" id="A0A2A3ECA0"/>
<dbReference type="PANTHER" id="PTHR44229">
    <property type="entry name" value="15-HYDROXYPROSTAGLANDIN DEHYDROGENASE [NAD(+)]"/>
    <property type="match status" value="1"/>
</dbReference>
<dbReference type="InterPro" id="IPR020904">
    <property type="entry name" value="Sc_DH/Rdtase_CS"/>
</dbReference>
<dbReference type="PRINTS" id="PR00081">
    <property type="entry name" value="GDHRDH"/>
</dbReference>
<proteinExistence type="inferred from homology"/>
<comment type="similarity">
    <text evidence="1">Belongs to the short-chain dehydrogenases/reductases (SDR) family.</text>
</comment>
<name>A0A2A3ECA0_APICC</name>
<dbReference type="OrthoDB" id="417891at2759"/>
<keyword evidence="2" id="KW-0560">Oxidoreductase</keyword>
<dbReference type="EMBL" id="KZ288303">
    <property type="protein sequence ID" value="PBC28806.1"/>
    <property type="molecule type" value="Genomic_DNA"/>
</dbReference>
<dbReference type="GO" id="GO:0005737">
    <property type="term" value="C:cytoplasm"/>
    <property type="evidence" value="ECO:0007669"/>
    <property type="project" value="TreeGrafter"/>
</dbReference>
<organism evidence="3 4">
    <name type="scientific">Apis cerana cerana</name>
    <name type="common">Oriental honeybee</name>
    <dbReference type="NCBI Taxonomy" id="94128"/>
    <lineage>
        <taxon>Eukaryota</taxon>
        <taxon>Metazoa</taxon>
        <taxon>Ecdysozoa</taxon>
        <taxon>Arthropoda</taxon>
        <taxon>Hexapoda</taxon>
        <taxon>Insecta</taxon>
        <taxon>Pterygota</taxon>
        <taxon>Neoptera</taxon>
        <taxon>Endopterygota</taxon>
        <taxon>Hymenoptera</taxon>
        <taxon>Apocrita</taxon>
        <taxon>Aculeata</taxon>
        <taxon>Apoidea</taxon>
        <taxon>Anthophila</taxon>
        <taxon>Apidae</taxon>
        <taxon>Apis</taxon>
    </lineage>
</organism>